<keyword evidence="2" id="KW-1185">Reference proteome</keyword>
<dbReference type="Gene3D" id="2.170.15.10">
    <property type="entry name" value="Proaerolysin, chain A, domain 3"/>
    <property type="match status" value="1"/>
</dbReference>
<dbReference type="PANTHER" id="PTHR39244:SF5">
    <property type="entry name" value="NATTERIN-3-LIKE"/>
    <property type="match status" value="1"/>
</dbReference>
<dbReference type="SUPFAM" id="SSF56973">
    <property type="entry name" value="Aerolisin/ETX pore-forming domain"/>
    <property type="match status" value="1"/>
</dbReference>
<dbReference type="InterPro" id="IPR053237">
    <property type="entry name" value="Natterin_C"/>
</dbReference>
<dbReference type="InterPro" id="IPR004991">
    <property type="entry name" value="Aerolysin-like"/>
</dbReference>
<protein>
    <submittedName>
        <fullName evidence="1">Uncharacterized protein</fullName>
    </submittedName>
</protein>
<comment type="caution">
    <text evidence="1">The sequence shown here is derived from an EMBL/GenBank/DDBJ whole genome shotgun (WGS) entry which is preliminary data.</text>
</comment>
<dbReference type="Proteomes" id="UP001063166">
    <property type="component" value="Unassembled WGS sequence"/>
</dbReference>
<dbReference type="OrthoDB" id="1904422at2759"/>
<dbReference type="Pfam" id="PF03318">
    <property type="entry name" value="ETX_MTX2"/>
    <property type="match status" value="1"/>
</dbReference>
<sequence length="332" mass="37592">MSSNPNRIVPPEFVTLESSEKRYLSINNADTGNRGTPIGLRASKTMDDIDKDSEFEVFPNGYGEFYLKGNNGRYVELLGVGFSSGPYFKCSRHEGITGSPLGFELIPAGGNNDQFYLRSYSVYERERHYLSDTHPSAQDGVTGYPNRNSRCLFTISEPVDSKVIFDVEYDLRRPKLGREEVSIQQHEIVNNTRFDSKLDGTTSYTYKKSTVGTWNNTAGFEIGTKISFKVSTVPFVVENGIDLTMKASYSHSWGGSKTEEETYTITASGHVPPMKRAVLKFIVKRKKMDVNFTYKERVRYKNRPEVVRTKKGIYSNVETFDAQSILTDVRDL</sequence>
<organism evidence="1 2">
    <name type="scientific">Lyophyllum shimeji</name>
    <name type="common">Hon-shimeji</name>
    <name type="synonym">Tricholoma shimeji</name>
    <dbReference type="NCBI Taxonomy" id="47721"/>
    <lineage>
        <taxon>Eukaryota</taxon>
        <taxon>Fungi</taxon>
        <taxon>Dikarya</taxon>
        <taxon>Basidiomycota</taxon>
        <taxon>Agaricomycotina</taxon>
        <taxon>Agaricomycetes</taxon>
        <taxon>Agaricomycetidae</taxon>
        <taxon>Agaricales</taxon>
        <taxon>Tricholomatineae</taxon>
        <taxon>Lyophyllaceae</taxon>
        <taxon>Lyophyllum</taxon>
    </lineage>
</organism>
<proteinExistence type="predicted"/>
<dbReference type="AlphaFoldDB" id="A0A9P3PSN2"/>
<dbReference type="PANTHER" id="PTHR39244">
    <property type="entry name" value="NATTERIN-4"/>
    <property type="match status" value="1"/>
</dbReference>
<dbReference type="EMBL" id="BRPK01000009">
    <property type="protein sequence ID" value="GLB41001.1"/>
    <property type="molecule type" value="Genomic_DNA"/>
</dbReference>
<gene>
    <name evidence="1" type="ORF">LshimejAT787_0902160</name>
</gene>
<accession>A0A9P3PSN2</accession>
<name>A0A9P3PSN2_LYOSH</name>
<evidence type="ECO:0000313" key="1">
    <source>
        <dbReference type="EMBL" id="GLB41001.1"/>
    </source>
</evidence>
<evidence type="ECO:0000313" key="2">
    <source>
        <dbReference type="Proteomes" id="UP001063166"/>
    </source>
</evidence>
<reference evidence="1" key="1">
    <citation type="submission" date="2022-07" db="EMBL/GenBank/DDBJ databases">
        <title>The genome of Lyophyllum shimeji provides insight into the initial evolution of ectomycorrhizal fungal genome.</title>
        <authorList>
            <person name="Kobayashi Y."/>
            <person name="Shibata T."/>
            <person name="Hirakawa H."/>
            <person name="Shigenobu S."/>
            <person name="Nishiyama T."/>
            <person name="Yamada A."/>
            <person name="Hasebe M."/>
            <person name="Kawaguchi M."/>
        </authorList>
    </citation>
    <scope>NUCLEOTIDE SEQUENCE</scope>
    <source>
        <strain evidence="1">AT787</strain>
    </source>
</reference>